<dbReference type="InterPro" id="IPR009078">
    <property type="entry name" value="Ferritin-like_SF"/>
</dbReference>
<feature type="domain" description="Ferritin-like diiron" evidence="8">
    <location>
        <begin position="1"/>
        <end position="146"/>
    </location>
</feature>
<dbReference type="InterPro" id="IPR008331">
    <property type="entry name" value="Ferritin_DPS_dom"/>
</dbReference>
<dbReference type="SUPFAM" id="SSF47240">
    <property type="entry name" value="Ferritin-like"/>
    <property type="match status" value="1"/>
</dbReference>
<keyword evidence="7" id="KW-0963">Cytoplasm</keyword>
<dbReference type="Proteomes" id="UP000186309">
    <property type="component" value="Chromosome"/>
</dbReference>
<dbReference type="GO" id="GO:0008198">
    <property type="term" value="F:ferrous iron binding"/>
    <property type="evidence" value="ECO:0007669"/>
    <property type="project" value="TreeGrafter"/>
</dbReference>
<evidence type="ECO:0000313" key="9">
    <source>
        <dbReference type="EMBL" id="APW62325.1"/>
    </source>
</evidence>
<accession>A0A1U7CTQ7</accession>
<feature type="binding site" evidence="6">
    <location>
        <position position="51"/>
    </location>
    <ligand>
        <name>Fe cation</name>
        <dbReference type="ChEBI" id="CHEBI:24875"/>
        <label>1</label>
    </ligand>
</feature>
<evidence type="ECO:0000256" key="2">
    <source>
        <dbReference type="ARBA" id="ARBA00022434"/>
    </source>
</evidence>
<dbReference type="STRING" id="1387353.BSF38_03864"/>
<keyword evidence="4 9" id="KW-0560">Oxidoreductase</keyword>
<comment type="similarity">
    <text evidence="1 7">Belongs to the ferritin family. Prokaryotic subfamily.</text>
</comment>
<feature type="binding site" evidence="6">
    <location>
        <position position="128"/>
    </location>
    <ligand>
        <name>Fe cation</name>
        <dbReference type="ChEBI" id="CHEBI:24875"/>
        <label>1</label>
    </ligand>
</feature>
<dbReference type="GO" id="GO:0006879">
    <property type="term" value="P:intracellular iron ion homeostasis"/>
    <property type="evidence" value="ECO:0007669"/>
    <property type="project" value="UniProtKB-KW"/>
</dbReference>
<dbReference type="RefSeq" id="WP_076348344.1">
    <property type="nucleotide sequence ID" value="NZ_CP019082.1"/>
</dbReference>
<dbReference type="InterPro" id="IPR012347">
    <property type="entry name" value="Ferritin-like"/>
</dbReference>
<dbReference type="GO" id="GO:0006826">
    <property type="term" value="P:iron ion transport"/>
    <property type="evidence" value="ECO:0007669"/>
    <property type="project" value="InterPro"/>
</dbReference>
<dbReference type="Pfam" id="PF00210">
    <property type="entry name" value="Ferritin"/>
    <property type="match status" value="1"/>
</dbReference>
<dbReference type="AlphaFoldDB" id="A0A1U7CTQ7"/>
<protein>
    <recommendedName>
        <fullName evidence="7">Ferritin</fullName>
        <ecNumber evidence="7">1.16.3.2</ecNumber>
    </recommendedName>
</protein>
<dbReference type="InterPro" id="IPR009040">
    <property type="entry name" value="Ferritin-like_diiron"/>
</dbReference>
<organism evidence="9 10">
    <name type="scientific">Paludisphaera borealis</name>
    <dbReference type="NCBI Taxonomy" id="1387353"/>
    <lineage>
        <taxon>Bacteria</taxon>
        <taxon>Pseudomonadati</taxon>
        <taxon>Planctomycetota</taxon>
        <taxon>Planctomycetia</taxon>
        <taxon>Isosphaerales</taxon>
        <taxon>Isosphaeraceae</taxon>
        <taxon>Paludisphaera</taxon>
    </lineage>
</organism>
<evidence type="ECO:0000256" key="7">
    <source>
        <dbReference type="RuleBase" id="RU361145"/>
    </source>
</evidence>
<feature type="binding site" evidence="6">
    <location>
        <position position="18"/>
    </location>
    <ligand>
        <name>Fe cation</name>
        <dbReference type="ChEBI" id="CHEBI:24875"/>
        <label>1</label>
    </ligand>
</feature>
<dbReference type="PANTHER" id="PTHR11431">
    <property type="entry name" value="FERRITIN"/>
    <property type="match status" value="1"/>
</dbReference>
<keyword evidence="2 7" id="KW-0409">Iron storage</keyword>
<feature type="binding site" evidence="6">
    <location>
        <position position="95"/>
    </location>
    <ligand>
        <name>Fe cation</name>
        <dbReference type="ChEBI" id="CHEBI:24875"/>
        <label>1</label>
    </ligand>
</feature>
<dbReference type="PROSITE" id="PS50905">
    <property type="entry name" value="FERRITIN_LIKE"/>
    <property type="match status" value="1"/>
</dbReference>
<dbReference type="KEGG" id="pbor:BSF38_03864"/>
<evidence type="ECO:0000256" key="6">
    <source>
        <dbReference type="PIRSR" id="PIRSR601519-1"/>
    </source>
</evidence>
<evidence type="ECO:0000256" key="1">
    <source>
        <dbReference type="ARBA" id="ARBA00006950"/>
    </source>
</evidence>
<evidence type="ECO:0000259" key="8">
    <source>
        <dbReference type="PROSITE" id="PS50905"/>
    </source>
</evidence>
<feature type="binding site" evidence="6">
    <location>
        <position position="54"/>
    </location>
    <ligand>
        <name>Fe cation</name>
        <dbReference type="ChEBI" id="CHEBI:24875"/>
        <label>1</label>
    </ligand>
</feature>
<dbReference type="EMBL" id="CP019082">
    <property type="protein sequence ID" value="APW62325.1"/>
    <property type="molecule type" value="Genomic_DNA"/>
</dbReference>
<dbReference type="PANTHER" id="PTHR11431:SF127">
    <property type="entry name" value="BACTERIAL NON-HEME FERRITIN"/>
    <property type="match status" value="1"/>
</dbReference>
<dbReference type="GO" id="GO:0008199">
    <property type="term" value="F:ferric iron binding"/>
    <property type="evidence" value="ECO:0007669"/>
    <property type="project" value="InterPro"/>
</dbReference>
<keyword evidence="3 6" id="KW-0479">Metal-binding</keyword>
<dbReference type="CDD" id="cd01055">
    <property type="entry name" value="Nonheme_Ferritin"/>
    <property type="match status" value="1"/>
</dbReference>
<dbReference type="GO" id="GO:0005829">
    <property type="term" value="C:cytosol"/>
    <property type="evidence" value="ECO:0007669"/>
    <property type="project" value="TreeGrafter"/>
</dbReference>
<comment type="subcellular location">
    <subcellularLocation>
        <location evidence="7">Cytoplasm</location>
    </subcellularLocation>
</comment>
<dbReference type="EC" id="1.16.3.2" evidence="7"/>
<dbReference type="OrthoDB" id="9801481at2"/>
<comment type="catalytic activity">
    <reaction evidence="7">
        <text>4 Fe(2+) + O2 + 6 H2O = 4 iron(III) oxide-hydroxide + 12 H(+)</text>
        <dbReference type="Rhea" id="RHEA:11972"/>
        <dbReference type="ChEBI" id="CHEBI:15377"/>
        <dbReference type="ChEBI" id="CHEBI:15378"/>
        <dbReference type="ChEBI" id="CHEBI:15379"/>
        <dbReference type="ChEBI" id="CHEBI:29033"/>
        <dbReference type="ChEBI" id="CHEBI:78619"/>
        <dbReference type="EC" id="1.16.3.2"/>
    </reaction>
</comment>
<keyword evidence="5 6" id="KW-0408">Iron</keyword>
<proteinExistence type="inferred from homology"/>
<evidence type="ECO:0000256" key="5">
    <source>
        <dbReference type="ARBA" id="ARBA00023004"/>
    </source>
</evidence>
<sequence>MLISEKINAEFNRQIGHELGNANQYLAIATYFEQDGLFGLAKIYYKQSDEERDHAMKFVKFLIDAGGTAKIPAIAEPKNGFDSAVDAAQLAYDSEVKTTKQIYDLVALATEEKSYIALNFLQWFLSEQLEEVSSAETRLSVIRRAGPSVLMVEAYLAHEGV</sequence>
<gene>
    <name evidence="9" type="primary">bfrB</name>
    <name evidence="9" type="ORF">BSF38_03864</name>
</gene>
<dbReference type="Gene3D" id="1.20.1260.10">
    <property type="match status" value="1"/>
</dbReference>
<comment type="function">
    <text evidence="7">Iron-storage protein.</text>
</comment>
<evidence type="ECO:0000256" key="4">
    <source>
        <dbReference type="ARBA" id="ARBA00023002"/>
    </source>
</evidence>
<dbReference type="InterPro" id="IPR041719">
    <property type="entry name" value="Ferritin_prok"/>
</dbReference>
<reference evidence="10" key="1">
    <citation type="submission" date="2016-12" db="EMBL/GenBank/DDBJ databases">
        <title>Comparative genomics of four Isosphaeraceae planctomycetes: a common pool of plasmids and glycoside hydrolase genes.</title>
        <authorList>
            <person name="Ivanova A."/>
        </authorList>
    </citation>
    <scope>NUCLEOTIDE SEQUENCE [LARGE SCALE GENOMIC DNA]</scope>
    <source>
        <strain evidence="10">PX4</strain>
    </source>
</reference>
<evidence type="ECO:0000313" key="10">
    <source>
        <dbReference type="Proteomes" id="UP000186309"/>
    </source>
</evidence>
<dbReference type="GO" id="GO:0004322">
    <property type="term" value="F:ferroxidase activity"/>
    <property type="evidence" value="ECO:0007669"/>
    <property type="project" value="TreeGrafter"/>
</dbReference>
<name>A0A1U7CTQ7_9BACT</name>
<keyword evidence="10" id="KW-1185">Reference proteome</keyword>
<evidence type="ECO:0000256" key="3">
    <source>
        <dbReference type="ARBA" id="ARBA00022723"/>
    </source>
</evidence>
<dbReference type="InterPro" id="IPR001519">
    <property type="entry name" value="Ferritin"/>
</dbReference>